<evidence type="ECO:0000256" key="1">
    <source>
        <dbReference type="SAM" id="MobiDB-lite"/>
    </source>
</evidence>
<feature type="compositionally biased region" description="Low complexity" evidence="1">
    <location>
        <begin position="178"/>
        <end position="195"/>
    </location>
</feature>
<reference evidence="2" key="1">
    <citation type="journal article" date="2020" name="Stud. Mycol.">
        <title>101 Dothideomycetes genomes: a test case for predicting lifestyles and emergence of pathogens.</title>
        <authorList>
            <person name="Haridas S."/>
            <person name="Albert R."/>
            <person name="Binder M."/>
            <person name="Bloem J."/>
            <person name="Labutti K."/>
            <person name="Salamov A."/>
            <person name="Andreopoulos B."/>
            <person name="Baker S."/>
            <person name="Barry K."/>
            <person name="Bills G."/>
            <person name="Bluhm B."/>
            <person name="Cannon C."/>
            <person name="Castanera R."/>
            <person name="Culley D."/>
            <person name="Daum C."/>
            <person name="Ezra D."/>
            <person name="Gonzalez J."/>
            <person name="Henrissat B."/>
            <person name="Kuo A."/>
            <person name="Liang C."/>
            <person name="Lipzen A."/>
            <person name="Lutzoni F."/>
            <person name="Magnuson J."/>
            <person name="Mondo S."/>
            <person name="Nolan M."/>
            <person name="Ohm R."/>
            <person name="Pangilinan J."/>
            <person name="Park H.-J."/>
            <person name="Ramirez L."/>
            <person name="Alfaro M."/>
            <person name="Sun H."/>
            <person name="Tritt A."/>
            <person name="Yoshinaga Y."/>
            <person name="Zwiers L.-H."/>
            <person name="Turgeon B."/>
            <person name="Goodwin S."/>
            <person name="Spatafora J."/>
            <person name="Crous P."/>
            <person name="Grigoriev I."/>
        </authorList>
    </citation>
    <scope>NUCLEOTIDE SEQUENCE</scope>
    <source>
        <strain evidence="2">CBS 125425</strain>
    </source>
</reference>
<name>A0A9P4V5C5_9PLEO</name>
<dbReference type="EMBL" id="ML996127">
    <property type="protein sequence ID" value="KAF2736230.1"/>
    <property type="molecule type" value="Genomic_DNA"/>
</dbReference>
<evidence type="ECO:0000313" key="2">
    <source>
        <dbReference type="EMBL" id="KAF2736230.1"/>
    </source>
</evidence>
<dbReference type="AlphaFoldDB" id="A0A9P4V5C5"/>
<feature type="region of interest" description="Disordered" evidence="1">
    <location>
        <begin position="143"/>
        <end position="195"/>
    </location>
</feature>
<feature type="region of interest" description="Disordered" evidence="1">
    <location>
        <begin position="1"/>
        <end position="40"/>
    </location>
</feature>
<accession>A0A9P4V5C5</accession>
<protein>
    <submittedName>
        <fullName evidence="2">Uncharacterized protein</fullName>
    </submittedName>
</protein>
<evidence type="ECO:0000313" key="3">
    <source>
        <dbReference type="Proteomes" id="UP000799444"/>
    </source>
</evidence>
<comment type="caution">
    <text evidence="2">The sequence shown here is derived from an EMBL/GenBank/DDBJ whole genome shotgun (WGS) entry which is preliminary data.</text>
</comment>
<keyword evidence="3" id="KW-1185">Reference proteome</keyword>
<organism evidence="2 3">
    <name type="scientific">Polyplosphaeria fusca</name>
    <dbReference type="NCBI Taxonomy" id="682080"/>
    <lineage>
        <taxon>Eukaryota</taxon>
        <taxon>Fungi</taxon>
        <taxon>Dikarya</taxon>
        <taxon>Ascomycota</taxon>
        <taxon>Pezizomycotina</taxon>
        <taxon>Dothideomycetes</taxon>
        <taxon>Pleosporomycetidae</taxon>
        <taxon>Pleosporales</taxon>
        <taxon>Tetraplosphaeriaceae</taxon>
        <taxon>Polyplosphaeria</taxon>
    </lineage>
</organism>
<proteinExistence type="predicted"/>
<sequence>MSNTNPQGSETHWTTKRAITSRAGDSRGFSGSKSATSQGPNACLCIRPARVRWEHYRADIRVVPDDEGALCRSFHETSELFTTSDQQTWAVERGERRCGSGDDPQALLSSEWVWRRVELLAVSQALFLHTTRALPRFGEHATAAQQVARSGRNGQDEGNRPNVAASRPRSQFGARAKSGTADALGGSGAGASAKG</sequence>
<feature type="compositionally biased region" description="Polar residues" evidence="1">
    <location>
        <begin position="29"/>
        <end position="40"/>
    </location>
</feature>
<feature type="compositionally biased region" description="Polar residues" evidence="1">
    <location>
        <begin position="1"/>
        <end position="12"/>
    </location>
</feature>
<gene>
    <name evidence="2" type="ORF">EJ04DRAFT_598256</name>
</gene>
<dbReference type="Proteomes" id="UP000799444">
    <property type="component" value="Unassembled WGS sequence"/>
</dbReference>